<evidence type="ECO:0000313" key="3">
    <source>
        <dbReference type="Proteomes" id="UP000518206"/>
    </source>
</evidence>
<name>A0A7W4YDK5_9CELL</name>
<accession>A0A7W4YDK5</accession>
<sequence length="146" mass="15896">MRDERGRASDGGAVASPAERRTPEQRTRASSAHAFALQVVTRLAAEGIDAEAEVTPVWVNEAEDGSYLVSVLEGGAAEVLCEVTDGVPDVRVMDPHGVEMSPDQALAYVVRRAHGGSARDAAEVVWPSARRWRVRLLRRRGVERPR</sequence>
<feature type="region of interest" description="Disordered" evidence="1">
    <location>
        <begin position="1"/>
        <end position="31"/>
    </location>
</feature>
<gene>
    <name evidence="2" type="ORF">FHR80_003592</name>
</gene>
<comment type="caution">
    <text evidence="2">The sequence shown here is derived from an EMBL/GenBank/DDBJ whole genome shotgun (WGS) entry which is preliminary data.</text>
</comment>
<organism evidence="2 3">
    <name type="scientific">Cellulomonas cellasea</name>
    <dbReference type="NCBI Taxonomy" id="43670"/>
    <lineage>
        <taxon>Bacteria</taxon>
        <taxon>Bacillati</taxon>
        <taxon>Actinomycetota</taxon>
        <taxon>Actinomycetes</taxon>
        <taxon>Micrococcales</taxon>
        <taxon>Cellulomonadaceae</taxon>
        <taxon>Cellulomonas</taxon>
    </lineage>
</organism>
<evidence type="ECO:0000313" key="2">
    <source>
        <dbReference type="EMBL" id="MBB2924656.1"/>
    </source>
</evidence>
<dbReference type="RefSeq" id="WP_183297455.1">
    <property type="nucleotide sequence ID" value="NZ_JACHVX010000006.1"/>
</dbReference>
<feature type="compositionally biased region" description="Basic and acidic residues" evidence="1">
    <location>
        <begin position="18"/>
        <end position="27"/>
    </location>
</feature>
<evidence type="ECO:0000256" key="1">
    <source>
        <dbReference type="SAM" id="MobiDB-lite"/>
    </source>
</evidence>
<dbReference type="EMBL" id="JACHVX010000006">
    <property type="protein sequence ID" value="MBB2924656.1"/>
    <property type="molecule type" value="Genomic_DNA"/>
</dbReference>
<proteinExistence type="predicted"/>
<reference evidence="2 3" key="1">
    <citation type="submission" date="2020-08" db="EMBL/GenBank/DDBJ databases">
        <title>The Agave Microbiome: Exploring the role of microbial communities in plant adaptations to desert environments.</title>
        <authorList>
            <person name="Partida-Martinez L.P."/>
        </authorList>
    </citation>
    <scope>NUCLEOTIDE SEQUENCE [LARGE SCALE GENOMIC DNA]</scope>
    <source>
        <strain evidence="2 3">RAS26</strain>
    </source>
</reference>
<dbReference type="Proteomes" id="UP000518206">
    <property type="component" value="Unassembled WGS sequence"/>
</dbReference>
<protein>
    <submittedName>
        <fullName evidence="2">Uncharacterized protein</fullName>
    </submittedName>
</protein>
<reference evidence="2 3" key="2">
    <citation type="submission" date="2020-08" db="EMBL/GenBank/DDBJ databases">
        <authorList>
            <person name="Partida-Martinez L."/>
            <person name="Huntemann M."/>
            <person name="Clum A."/>
            <person name="Wang J."/>
            <person name="Palaniappan K."/>
            <person name="Ritter S."/>
            <person name="Chen I.-M."/>
            <person name="Stamatis D."/>
            <person name="Reddy T."/>
            <person name="O'Malley R."/>
            <person name="Daum C."/>
            <person name="Shapiro N."/>
            <person name="Ivanova N."/>
            <person name="Kyrpides N."/>
            <person name="Woyke T."/>
        </authorList>
    </citation>
    <scope>NUCLEOTIDE SEQUENCE [LARGE SCALE GENOMIC DNA]</scope>
    <source>
        <strain evidence="2 3">RAS26</strain>
    </source>
</reference>
<dbReference type="AlphaFoldDB" id="A0A7W4YDK5"/>